<feature type="signal peptide" evidence="1">
    <location>
        <begin position="1"/>
        <end position="19"/>
    </location>
</feature>
<dbReference type="AlphaFoldDB" id="A0A023G1F7"/>
<evidence type="ECO:0000256" key="1">
    <source>
        <dbReference type="SAM" id="SignalP"/>
    </source>
</evidence>
<accession>A0A023G1F7</accession>
<protein>
    <submittedName>
        <fullName evidence="2">Putative secreted protein</fullName>
    </submittedName>
</protein>
<organism evidence="2">
    <name type="scientific">Amblyomma triste</name>
    <name type="common">Neotropical tick</name>
    <dbReference type="NCBI Taxonomy" id="251400"/>
    <lineage>
        <taxon>Eukaryota</taxon>
        <taxon>Metazoa</taxon>
        <taxon>Ecdysozoa</taxon>
        <taxon>Arthropoda</taxon>
        <taxon>Chelicerata</taxon>
        <taxon>Arachnida</taxon>
        <taxon>Acari</taxon>
        <taxon>Parasitiformes</taxon>
        <taxon>Ixodida</taxon>
        <taxon>Ixodoidea</taxon>
        <taxon>Ixodidae</taxon>
        <taxon>Amblyomminae</taxon>
        <taxon>Amblyomma</taxon>
    </lineage>
</organism>
<proteinExistence type="evidence at transcript level"/>
<evidence type="ECO:0000313" key="2">
    <source>
        <dbReference type="EMBL" id="JAC27447.1"/>
    </source>
</evidence>
<sequence>MCVGVPILLLSYLFPSARATHAPSQLSPFSDRRRTLSPACVANPLRAAADVAMAPADVKKRQLSLFSFLRVILSYRCAVRAT</sequence>
<feature type="chain" id="PRO_5001517943" evidence="1">
    <location>
        <begin position="20"/>
        <end position="82"/>
    </location>
</feature>
<name>A0A023G1F7_AMBTT</name>
<keyword evidence="1" id="KW-0732">Signal</keyword>
<dbReference type="EMBL" id="GBBM01007971">
    <property type="protein sequence ID" value="JAC27447.1"/>
    <property type="molecule type" value="mRNA"/>
</dbReference>
<reference evidence="2" key="1">
    <citation type="submission" date="2014-03" db="EMBL/GenBank/DDBJ databases">
        <title>The sialotranscriptome of Amblyomma triste, Amblyomma parvum and Amblyomma cajennense ticks, uncovered by 454-based RNA-seq.</title>
        <authorList>
            <person name="Garcia G.R."/>
            <person name="Gardinassi L.G."/>
            <person name="Ribeiro J.M."/>
            <person name="Anatriello E."/>
            <person name="Ferreira B.R."/>
            <person name="Moreira H.N."/>
            <person name="Mafra C."/>
            <person name="Olegario M.M."/>
            <person name="Szabo P.J."/>
            <person name="Miranda-Santos I.K."/>
            <person name="Maruyama S.R."/>
        </authorList>
    </citation>
    <scope>NUCLEOTIDE SEQUENCE</scope>
    <source>
        <strain evidence="2">Mato Grasso do Sul</strain>
        <tissue evidence="2">Salivary glands</tissue>
    </source>
</reference>